<dbReference type="AlphaFoldDB" id="A0A2I0JBQ8"/>
<evidence type="ECO:0000313" key="2">
    <source>
        <dbReference type="Proteomes" id="UP000233551"/>
    </source>
</evidence>
<sequence>MTTEKGILEGGAAAEVGTGTARGTGMAVGGAGVQVQVLITRKVGAGTDMMTSVGAEVDQLTVPLLGGAGAPAGAALLLGALVKMGVPIGAVMIDDLQHKVLPPEVDLPILEVILLEIRASMNECGWRTAVCEACWRAYLLLWLLSTGS</sequence>
<reference evidence="1 2" key="1">
    <citation type="submission" date="2017-11" db="EMBL/GenBank/DDBJ databases">
        <title>De-novo sequencing of pomegranate (Punica granatum L.) genome.</title>
        <authorList>
            <person name="Akparov Z."/>
            <person name="Amiraslanov A."/>
            <person name="Hajiyeva S."/>
            <person name="Abbasov M."/>
            <person name="Kaur K."/>
            <person name="Hamwieh A."/>
            <person name="Solovyev V."/>
            <person name="Salamov A."/>
            <person name="Braich B."/>
            <person name="Kosarev P."/>
            <person name="Mahmoud A."/>
            <person name="Hajiyev E."/>
            <person name="Babayeva S."/>
            <person name="Izzatullayeva V."/>
            <person name="Mammadov A."/>
            <person name="Mammadov A."/>
            <person name="Sharifova S."/>
            <person name="Ojaghi J."/>
            <person name="Eynullazada K."/>
            <person name="Bayramov B."/>
            <person name="Abdulazimova A."/>
            <person name="Shahmuradov I."/>
        </authorList>
    </citation>
    <scope>NUCLEOTIDE SEQUENCE [LARGE SCALE GENOMIC DNA]</scope>
    <source>
        <strain evidence="2">cv. AG2017</strain>
        <tissue evidence="1">Leaf</tissue>
    </source>
</reference>
<evidence type="ECO:0000313" key="1">
    <source>
        <dbReference type="EMBL" id="PKI53360.1"/>
    </source>
</evidence>
<accession>A0A2I0JBQ8</accession>
<dbReference type="Proteomes" id="UP000233551">
    <property type="component" value="Unassembled WGS sequence"/>
</dbReference>
<keyword evidence="2" id="KW-1185">Reference proteome</keyword>
<gene>
    <name evidence="1" type="ORF">CRG98_026239</name>
</gene>
<protein>
    <submittedName>
        <fullName evidence="1">Uncharacterized protein</fullName>
    </submittedName>
</protein>
<organism evidence="1 2">
    <name type="scientific">Punica granatum</name>
    <name type="common">Pomegranate</name>
    <dbReference type="NCBI Taxonomy" id="22663"/>
    <lineage>
        <taxon>Eukaryota</taxon>
        <taxon>Viridiplantae</taxon>
        <taxon>Streptophyta</taxon>
        <taxon>Embryophyta</taxon>
        <taxon>Tracheophyta</taxon>
        <taxon>Spermatophyta</taxon>
        <taxon>Magnoliopsida</taxon>
        <taxon>eudicotyledons</taxon>
        <taxon>Gunneridae</taxon>
        <taxon>Pentapetalae</taxon>
        <taxon>rosids</taxon>
        <taxon>malvids</taxon>
        <taxon>Myrtales</taxon>
        <taxon>Lythraceae</taxon>
        <taxon>Punica</taxon>
    </lineage>
</organism>
<proteinExistence type="predicted"/>
<dbReference type="EMBL" id="PGOL01001860">
    <property type="protein sequence ID" value="PKI53360.1"/>
    <property type="molecule type" value="Genomic_DNA"/>
</dbReference>
<name>A0A2I0JBQ8_PUNGR</name>
<comment type="caution">
    <text evidence="1">The sequence shown here is derived from an EMBL/GenBank/DDBJ whole genome shotgun (WGS) entry which is preliminary data.</text>
</comment>